<dbReference type="InterPro" id="IPR013120">
    <property type="entry name" value="FAR_NAD-bd"/>
</dbReference>
<dbReference type="InterPro" id="IPR026055">
    <property type="entry name" value="FAR"/>
</dbReference>
<proteinExistence type="inferred from homology"/>
<evidence type="ECO:0000259" key="2">
    <source>
        <dbReference type="Pfam" id="PF07993"/>
    </source>
</evidence>
<comment type="similarity">
    <text evidence="1">Belongs to the fatty acyl-CoA reductase family.</text>
</comment>
<accession>A0ABM1FAS8</accession>
<keyword evidence="1" id="KW-0443">Lipid metabolism</keyword>
<gene>
    <name evidence="4" type="primary">LOC106821311</name>
</gene>
<reference evidence="4" key="1">
    <citation type="submission" date="2025-08" db="UniProtKB">
        <authorList>
            <consortium name="RefSeq"/>
        </authorList>
    </citation>
    <scope>IDENTIFICATION</scope>
</reference>
<dbReference type="RefSeq" id="XP_014681549.1">
    <property type="nucleotide sequence ID" value="XM_014826063.1"/>
</dbReference>
<evidence type="ECO:0000313" key="4">
    <source>
        <dbReference type="RefSeq" id="XP_014681549.1"/>
    </source>
</evidence>
<feature type="domain" description="Thioester reductase (TE)" evidence="2">
    <location>
        <begin position="8"/>
        <end position="158"/>
    </location>
</feature>
<dbReference type="GeneID" id="106821311"/>
<dbReference type="PANTHER" id="PTHR11011">
    <property type="entry name" value="MALE STERILITY PROTEIN 2-RELATED"/>
    <property type="match status" value="1"/>
</dbReference>
<comment type="catalytic activity">
    <reaction evidence="1">
        <text>a long-chain fatty acyl-CoA + 2 NADPH + 2 H(+) = a long-chain primary fatty alcohol + 2 NADP(+) + CoA</text>
        <dbReference type="Rhea" id="RHEA:52716"/>
        <dbReference type="ChEBI" id="CHEBI:15378"/>
        <dbReference type="ChEBI" id="CHEBI:57287"/>
        <dbReference type="ChEBI" id="CHEBI:57783"/>
        <dbReference type="ChEBI" id="CHEBI:58349"/>
        <dbReference type="ChEBI" id="CHEBI:77396"/>
        <dbReference type="ChEBI" id="CHEBI:83139"/>
        <dbReference type="EC" id="1.2.1.84"/>
    </reaction>
</comment>
<keyword evidence="1" id="KW-0444">Lipid biosynthesis</keyword>
<dbReference type="PANTHER" id="PTHR11011:SF45">
    <property type="entry name" value="FATTY ACYL-COA REDUCTASE CG8306-RELATED"/>
    <property type="match status" value="1"/>
</dbReference>
<name>A0ABM1FAS8_PRICU</name>
<dbReference type="Gene3D" id="3.40.50.720">
    <property type="entry name" value="NAD(P)-binding Rossmann-like Domain"/>
    <property type="match status" value="1"/>
</dbReference>
<comment type="function">
    <text evidence="1">Catalyzes the reduction of fatty acyl-CoA to fatty alcohols.</text>
</comment>
<keyword evidence="1" id="KW-0521">NADP</keyword>
<dbReference type="Proteomes" id="UP000695022">
    <property type="component" value="Unplaced"/>
</dbReference>
<dbReference type="Pfam" id="PF07993">
    <property type="entry name" value="NAD_binding_4"/>
    <property type="match status" value="1"/>
</dbReference>
<dbReference type="EC" id="1.2.1.84" evidence="1"/>
<protein>
    <recommendedName>
        <fullName evidence="1">Fatty acyl-CoA reductase</fullName>
        <ecNumber evidence="1">1.2.1.84</ecNumber>
    </recommendedName>
</protein>
<keyword evidence="1" id="KW-0560">Oxidoreductase</keyword>
<sequence>MNEFMLQVLFNAVKNENPDIVEKLHIIGGDVSEPRLGLSDSDYELLTDKINVILHVAASINFIEPLRYAGALPESAKHLQAIASHFYSICRPSLEVIVSRNSTNSRETIMTSSPLFWTCDDAAAETCTPELFCDAPNTYVYTKHMAECVLADEASDLPDSYRQANLVTSTWKDDL</sequence>
<keyword evidence="3" id="KW-1185">Reference proteome</keyword>
<evidence type="ECO:0000256" key="1">
    <source>
        <dbReference type="RuleBase" id="RU363097"/>
    </source>
</evidence>
<evidence type="ECO:0000313" key="3">
    <source>
        <dbReference type="Proteomes" id="UP000695022"/>
    </source>
</evidence>
<organism evidence="3 4">
    <name type="scientific">Priapulus caudatus</name>
    <name type="common">Priapulid worm</name>
    <dbReference type="NCBI Taxonomy" id="37621"/>
    <lineage>
        <taxon>Eukaryota</taxon>
        <taxon>Metazoa</taxon>
        <taxon>Ecdysozoa</taxon>
        <taxon>Scalidophora</taxon>
        <taxon>Priapulida</taxon>
        <taxon>Priapulimorpha</taxon>
        <taxon>Priapulimorphida</taxon>
        <taxon>Priapulidae</taxon>
        <taxon>Priapulus</taxon>
    </lineage>
</organism>